<feature type="transmembrane region" description="Helical" evidence="1">
    <location>
        <begin position="51"/>
        <end position="74"/>
    </location>
</feature>
<protein>
    <recommendedName>
        <fullName evidence="3">Prolipoprotein diacylglyceryl transferase</fullName>
    </recommendedName>
</protein>
<evidence type="ECO:0000313" key="2">
    <source>
        <dbReference type="EMBL" id="CBX27400.1"/>
    </source>
</evidence>
<keyword evidence="1" id="KW-0812">Transmembrane</keyword>
<feature type="transmembrane region" description="Helical" evidence="1">
    <location>
        <begin position="140"/>
        <end position="160"/>
    </location>
</feature>
<dbReference type="EMBL" id="FR695866">
    <property type="protein sequence ID" value="CBX27400.1"/>
    <property type="molecule type" value="Genomic_DNA"/>
</dbReference>
<sequence>MNNLLFVGVISVVLAIVLIWGFKMLPNEKWQILGAIPQKKTEDGKWIGENFTYYGIFNATAIGFSVIIMLILLGSANVPLSFMLCFVVAILGLCVPASKIVARIVEKKSYTLSVGGAFFVGIILMPWIAIFMSAVFKKWWGYHISVVHVLSAILIAYAFGEGIGRLACISFGCCYGKPLDELSPFLRKVFDRYNFIYTGKTKKIAYASCLDGKKIAPVQAITCIICCLSGIIGIYLYLEGYPQAAFIETLAVTQIWRFLSEFLRADYRGDKKISSYQIMAFISFFYGTLIIFFIPFIQFTNTDIMSGMSLIWTPSIILFIQGIWWFTFFNCGRSRVTGATMTFYVHNDKI</sequence>
<dbReference type="Pfam" id="PF01790">
    <property type="entry name" value="LGT"/>
    <property type="match status" value="1"/>
</dbReference>
<keyword evidence="1" id="KW-0472">Membrane</keyword>
<feature type="transmembrane region" description="Helical" evidence="1">
    <location>
        <begin position="275"/>
        <end position="297"/>
    </location>
</feature>
<gene>
    <name evidence="2" type="ORF">N47_H22220</name>
</gene>
<dbReference type="GO" id="GO:0042158">
    <property type="term" value="P:lipoprotein biosynthetic process"/>
    <property type="evidence" value="ECO:0007669"/>
    <property type="project" value="InterPro"/>
</dbReference>
<feature type="transmembrane region" description="Helical" evidence="1">
    <location>
        <begin position="220"/>
        <end position="238"/>
    </location>
</feature>
<proteinExistence type="predicted"/>
<feature type="transmembrane region" description="Helical" evidence="1">
    <location>
        <begin position="6"/>
        <end position="22"/>
    </location>
</feature>
<dbReference type="AlphaFoldDB" id="E1YA06"/>
<organism evidence="2">
    <name type="scientific">uncultured Desulfobacterium sp</name>
    <dbReference type="NCBI Taxonomy" id="201089"/>
    <lineage>
        <taxon>Bacteria</taxon>
        <taxon>Pseudomonadati</taxon>
        <taxon>Thermodesulfobacteriota</taxon>
        <taxon>Desulfobacteria</taxon>
        <taxon>Desulfobacterales</taxon>
        <taxon>Desulfobacteriaceae</taxon>
        <taxon>Desulfobacterium</taxon>
        <taxon>environmental samples</taxon>
    </lineage>
</organism>
<evidence type="ECO:0000256" key="1">
    <source>
        <dbReference type="SAM" id="Phobius"/>
    </source>
</evidence>
<keyword evidence="1" id="KW-1133">Transmembrane helix</keyword>
<feature type="transmembrane region" description="Helical" evidence="1">
    <location>
        <begin position="80"/>
        <end position="98"/>
    </location>
</feature>
<reference evidence="2" key="1">
    <citation type="journal article" date="2011" name="Environ. Microbiol.">
        <title>Genomic insights into the metabolic potential of the polycyclic aromatic hydrocarbon degrading sulfate-reducing Deltaproteobacterium N47.</title>
        <authorList>
            <person name="Bergmann F."/>
            <person name="Selesi D."/>
            <person name="Weinmaier T."/>
            <person name="Tischler P."/>
            <person name="Rattei T."/>
            <person name="Meckenstock R.U."/>
        </authorList>
    </citation>
    <scope>NUCLEOTIDE SEQUENCE</scope>
</reference>
<feature type="transmembrane region" description="Helical" evidence="1">
    <location>
        <begin position="309"/>
        <end position="331"/>
    </location>
</feature>
<accession>E1YA06</accession>
<evidence type="ECO:0008006" key="3">
    <source>
        <dbReference type="Google" id="ProtNLM"/>
    </source>
</evidence>
<feature type="transmembrane region" description="Helical" evidence="1">
    <location>
        <begin position="110"/>
        <end position="134"/>
    </location>
</feature>
<dbReference type="GO" id="GO:0005886">
    <property type="term" value="C:plasma membrane"/>
    <property type="evidence" value="ECO:0007669"/>
    <property type="project" value="InterPro"/>
</dbReference>
<name>E1YA06_9BACT</name>
<dbReference type="GO" id="GO:0008961">
    <property type="term" value="F:phosphatidylglycerol-prolipoprotein diacylglyceryl transferase activity"/>
    <property type="evidence" value="ECO:0007669"/>
    <property type="project" value="InterPro"/>
</dbReference>
<dbReference type="InterPro" id="IPR001640">
    <property type="entry name" value="Lgt"/>
</dbReference>